<dbReference type="NCBIfam" id="NF003706">
    <property type="entry name" value="PRK05324.1"/>
    <property type="match status" value="1"/>
</dbReference>
<evidence type="ECO:0000259" key="8">
    <source>
        <dbReference type="Pfam" id="PF24827"/>
    </source>
</evidence>
<feature type="active site" evidence="5">
    <location>
        <position position="218"/>
    </location>
</feature>
<comment type="catalytic activity">
    <reaction evidence="5">
        <text>N-succinyl-L-glutamate + H2O = L-glutamate + succinate</text>
        <dbReference type="Rhea" id="RHEA:15169"/>
        <dbReference type="ChEBI" id="CHEBI:15377"/>
        <dbReference type="ChEBI" id="CHEBI:29985"/>
        <dbReference type="ChEBI" id="CHEBI:30031"/>
        <dbReference type="ChEBI" id="CHEBI:58763"/>
        <dbReference type="EC" id="3.5.1.96"/>
    </reaction>
</comment>
<dbReference type="UniPathway" id="UPA00185">
    <property type="reaction ID" value="UER00283"/>
</dbReference>
<dbReference type="GO" id="GO:0016788">
    <property type="term" value="F:hydrolase activity, acting on ester bonds"/>
    <property type="evidence" value="ECO:0007669"/>
    <property type="project" value="UniProtKB-UniRule"/>
</dbReference>
<evidence type="ECO:0000313" key="9">
    <source>
        <dbReference type="EMBL" id="RUO79081.1"/>
    </source>
</evidence>
<dbReference type="GO" id="GO:0008270">
    <property type="term" value="F:zinc ion binding"/>
    <property type="evidence" value="ECO:0007669"/>
    <property type="project" value="UniProtKB-UniRule"/>
</dbReference>
<feature type="binding site" evidence="5">
    <location>
        <position position="61"/>
    </location>
    <ligand>
        <name>Zn(2+)</name>
        <dbReference type="ChEBI" id="CHEBI:29105"/>
    </ligand>
</feature>
<reference evidence="9 10" key="1">
    <citation type="journal article" date="2011" name="Front. Microbiol.">
        <title>Genomic signatures of strain selection and enhancement in Bacillus atrophaeus var. globigii, a historical biowarfare simulant.</title>
        <authorList>
            <person name="Gibbons H.S."/>
            <person name="Broomall S.M."/>
            <person name="McNew L.A."/>
            <person name="Daligault H."/>
            <person name="Chapman C."/>
            <person name="Bruce D."/>
            <person name="Karavis M."/>
            <person name="Krepps M."/>
            <person name="McGregor P.A."/>
            <person name="Hong C."/>
            <person name="Park K.H."/>
            <person name="Akmal A."/>
            <person name="Feldman A."/>
            <person name="Lin J.S."/>
            <person name="Chang W.E."/>
            <person name="Higgs B.W."/>
            <person name="Demirev P."/>
            <person name="Lindquist J."/>
            <person name="Liem A."/>
            <person name="Fochler E."/>
            <person name="Read T.D."/>
            <person name="Tapia R."/>
            <person name="Johnson S."/>
            <person name="Bishop-Lilly K.A."/>
            <person name="Detter C."/>
            <person name="Han C."/>
            <person name="Sozhamannan S."/>
            <person name="Rosenzweig C.N."/>
            <person name="Skowronski E.W."/>
        </authorList>
    </citation>
    <scope>NUCLEOTIDE SEQUENCE [LARGE SCALE GENOMIC DNA]</scope>
    <source>
        <strain evidence="9 10">PIT1</strain>
    </source>
</reference>
<keyword evidence="4 5" id="KW-0862">Zinc</keyword>
<dbReference type="Gene3D" id="3.40.630.10">
    <property type="entry name" value="Zn peptidases"/>
    <property type="match status" value="1"/>
</dbReference>
<dbReference type="GO" id="GO:0019545">
    <property type="term" value="P:L-arginine catabolic process to succinate"/>
    <property type="evidence" value="ECO:0007669"/>
    <property type="project" value="UniProtKB-UniRule"/>
</dbReference>
<feature type="domain" description="Succinylglutamate desuccinylase/Aspartoacylase catalytic" evidence="8">
    <location>
        <begin position="52"/>
        <end position="238"/>
    </location>
</feature>
<comment type="pathway">
    <text evidence="5">Amino-acid degradation; L-arginine degradation via AST pathway; L-glutamate and succinate from L-arginine: step 5/5.</text>
</comment>
<dbReference type="InterPro" id="IPR050178">
    <property type="entry name" value="AspA/AstE_fam"/>
</dbReference>
<dbReference type="EC" id="3.5.1.96" evidence="5 6"/>
<evidence type="ECO:0000259" key="7">
    <source>
        <dbReference type="Pfam" id="PF04952"/>
    </source>
</evidence>
<dbReference type="InterPro" id="IPR016681">
    <property type="entry name" value="SuccinylGlu_desuccinylase"/>
</dbReference>
<dbReference type="InterPro" id="IPR007036">
    <property type="entry name" value="Aste_AspA_hybrid_dom"/>
</dbReference>
<dbReference type="Pfam" id="PF24827">
    <property type="entry name" value="AstE_AspA_cat"/>
    <property type="match status" value="1"/>
</dbReference>
<dbReference type="PANTHER" id="PTHR15162:SF7">
    <property type="entry name" value="SUCCINYLGLUTAMATE DESUCCINYLASE"/>
    <property type="match status" value="1"/>
</dbReference>
<evidence type="ECO:0000256" key="4">
    <source>
        <dbReference type="ARBA" id="ARBA00022833"/>
    </source>
</evidence>
<evidence type="ECO:0000256" key="5">
    <source>
        <dbReference type="HAMAP-Rule" id="MF_00767"/>
    </source>
</evidence>
<dbReference type="InterPro" id="IPR055438">
    <property type="entry name" value="AstE_AspA_cat"/>
</dbReference>
<dbReference type="GO" id="GO:0009017">
    <property type="term" value="F:succinylglutamate desuccinylase activity"/>
    <property type="evidence" value="ECO:0007669"/>
    <property type="project" value="UniProtKB-UniRule"/>
</dbReference>
<sequence length="340" mass="38827">MIDFDVLDWTLTIDQEDANPQPDIQHPSLNITCHDFGVLEISPKDKDSEGNKAIVLSCAVHGNETAPIELLNRMLSDIFNDRLQVRQPTLFLFANPWSIMAGERFVETNMNRLFSGAHKKGSSKEHQRAAELEGYVRKFFEQYPQKERIHYDLHTAIRDSQHEKFAVYPFQHGRPYSKAQLTFLAECGIEAILLNQAPTTTFSYFSVSQFAAHGFTVELGKVRPFGQNDMSRFSAVDRCLRELVSQASLDLPEFNPKRHKVYDVCRVINRTQQQFRLNFPDDVANFTEFKVGELLACDGDTEYRVEQAGERIVFPNAKVEIGQRALLMVAPLEVEQLPLA</sequence>
<name>A0A432ZMI3_9GAMM</name>
<comment type="function">
    <text evidence="5">Transforms N(2)-succinylglutamate into succinate and glutamate.</text>
</comment>
<dbReference type="CDD" id="cd03855">
    <property type="entry name" value="M14_ASTE"/>
    <property type="match status" value="1"/>
</dbReference>
<dbReference type="Proteomes" id="UP000288279">
    <property type="component" value="Unassembled WGS sequence"/>
</dbReference>
<evidence type="ECO:0000256" key="3">
    <source>
        <dbReference type="ARBA" id="ARBA00022801"/>
    </source>
</evidence>
<comment type="similarity">
    <text evidence="5">Belongs to the AspA/AstE family. Succinylglutamate desuccinylase subfamily.</text>
</comment>
<dbReference type="NCBIfam" id="TIGR03242">
    <property type="entry name" value="arg_catab_astE"/>
    <property type="match status" value="1"/>
</dbReference>
<dbReference type="HAMAP" id="MF_00767">
    <property type="entry name" value="Arg_catab_AstE"/>
    <property type="match status" value="1"/>
</dbReference>
<dbReference type="PIRSF" id="PIRSF017020">
    <property type="entry name" value="AstE"/>
    <property type="match status" value="1"/>
</dbReference>
<feature type="binding site" evidence="5">
    <location>
        <position position="64"/>
    </location>
    <ligand>
        <name>Zn(2+)</name>
        <dbReference type="ChEBI" id="CHEBI:29105"/>
    </ligand>
</feature>
<accession>A0A432ZMI3</accession>
<organism evidence="9 10">
    <name type="scientific">Pseudidiomarina taiwanensis</name>
    <dbReference type="NCBI Taxonomy" id="337250"/>
    <lineage>
        <taxon>Bacteria</taxon>
        <taxon>Pseudomonadati</taxon>
        <taxon>Pseudomonadota</taxon>
        <taxon>Gammaproteobacteria</taxon>
        <taxon>Alteromonadales</taxon>
        <taxon>Idiomarinaceae</taxon>
        <taxon>Pseudidiomarina</taxon>
    </lineage>
</organism>
<dbReference type="RefSeq" id="WP_126824393.1">
    <property type="nucleotide sequence ID" value="NZ_PIQG01000001.1"/>
</dbReference>
<feature type="binding site" evidence="5">
    <location>
        <position position="154"/>
    </location>
    <ligand>
        <name>Zn(2+)</name>
        <dbReference type="ChEBI" id="CHEBI:29105"/>
    </ligand>
</feature>
<keyword evidence="10" id="KW-1185">Reference proteome</keyword>
<evidence type="ECO:0000256" key="2">
    <source>
        <dbReference type="ARBA" id="ARBA00022723"/>
    </source>
</evidence>
<dbReference type="Pfam" id="PF04952">
    <property type="entry name" value="AstE_AspA_hybrid"/>
    <property type="match status" value="1"/>
</dbReference>
<dbReference type="EMBL" id="PIQG01000001">
    <property type="protein sequence ID" value="RUO79081.1"/>
    <property type="molecule type" value="Genomic_DNA"/>
</dbReference>
<evidence type="ECO:0000313" key="10">
    <source>
        <dbReference type="Proteomes" id="UP000288279"/>
    </source>
</evidence>
<comment type="caution">
    <text evidence="9">The sequence shown here is derived from an EMBL/GenBank/DDBJ whole genome shotgun (WGS) entry which is preliminary data.</text>
</comment>
<dbReference type="AlphaFoldDB" id="A0A432ZMI3"/>
<proteinExistence type="inferred from homology"/>
<keyword evidence="3 5" id="KW-0378">Hydrolase</keyword>
<keyword evidence="1 5" id="KW-0056">Arginine metabolism</keyword>
<evidence type="ECO:0000256" key="1">
    <source>
        <dbReference type="ARBA" id="ARBA00022503"/>
    </source>
</evidence>
<gene>
    <name evidence="5 9" type="primary">astE</name>
    <name evidence="9" type="ORF">CWI83_00750</name>
</gene>
<feature type="domain" description="AstE/AspA barrel-sandwich hybrid" evidence="7">
    <location>
        <begin position="259"/>
        <end position="331"/>
    </location>
</feature>
<dbReference type="GO" id="GO:0019544">
    <property type="term" value="P:L-arginine catabolic process to L-glutamate"/>
    <property type="evidence" value="ECO:0007669"/>
    <property type="project" value="UniProtKB-UniRule"/>
</dbReference>
<dbReference type="OrthoDB" id="5290473at2"/>
<dbReference type="SUPFAM" id="SSF53187">
    <property type="entry name" value="Zn-dependent exopeptidases"/>
    <property type="match status" value="1"/>
</dbReference>
<evidence type="ECO:0000256" key="6">
    <source>
        <dbReference type="NCBIfam" id="TIGR03242"/>
    </source>
</evidence>
<dbReference type="PANTHER" id="PTHR15162">
    <property type="entry name" value="ASPARTOACYLASE"/>
    <property type="match status" value="1"/>
</dbReference>
<protein>
    <recommendedName>
        <fullName evidence="5 6">Succinylglutamate desuccinylase</fullName>
        <ecNumber evidence="5 6">3.5.1.96</ecNumber>
    </recommendedName>
</protein>
<keyword evidence="2 5" id="KW-0479">Metal-binding</keyword>
<comment type="cofactor">
    <cofactor evidence="5">
        <name>Zn(2+)</name>
        <dbReference type="ChEBI" id="CHEBI:29105"/>
    </cofactor>
    <text evidence="5">Binds 1 zinc ion per subunit.</text>
</comment>